<organism evidence="1 2">
    <name type="scientific">Neofusicoccum parvum</name>
    <dbReference type="NCBI Taxonomy" id="310453"/>
    <lineage>
        <taxon>Eukaryota</taxon>
        <taxon>Fungi</taxon>
        <taxon>Dikarya</taxon>
        <taxon>Ascomycota</taxon>
        <taxon>Pezizomycotina</taxon>
        <taxon>Dothideomycetes</taxon>
        <taxon>Dothideomycetes incertae sedis</taxon>
        <taxon>Botryosphaeriales</taxon>
        <taxon>Botryosphaeriaceae</taxon>
        <taxon>Neofusicoccum</taxon>
    </lineage>
</organism>
<protein>
    <submittedName>
        <fullName evidence="1">Uncharacterized protein LTHEOB_26</fullName>
    </submittedName>
</protein>
<sequence length="257" mass="28469">MVHVARTTGERQKARVTLSANAGHQAAALMQQELPDAFSYNAQQGVIIAAPPAQPLHIASFTACEPDLERTEQFMAQFAASAHRDLHLQQGSSPQADLLISLVRFNTTRAIVLNARAMGVTTVLMAPESRSLLPTAEGAAFAARASVLLPPSLQPTPLQLSVSHHPWVDVLPLPELRDNLLRRDESTYDKKELCRDLRGFQTVADGCGGMIVWGEPWDPRGWEVTDAFVEKWPWVVEGCHALWESTKHWRAVRRESL</sequence>
<gene>
    <name evidence="1" type="primary">g6512</name>
    <name evidence="1" type="ORF">NpPPO83_00006512</name>
</gene>
<accession>A0ACB5SLQ1</accession>
<dbReference type="EMBL" id="BSXG01000133">
    <property type="protein sequence ID" value="GME47522.1"/>
    <property type="molecule type" value="Genomic_DNA"/>
</dbReference>
<reference evidence="1" key="1">
    <citation type="submission" date="2024-09" db="EMBL/GenBank/DDBJ databases">
        <title>Draft Genome Sequences of Neofusicoccum parvum.</title>
        <authorList>
            <person name="Ashida A."/>
            <person name="Camagna M."/>
            <person name="Tanaka A."/>
            <person name="Takemoto D."/>
        </authorList>
    </citation>
    <scope>NUCLEOTIDE SEQUENCE</scope>
    <source>
        <strain evidence="1">PPO83</strain>
    </source>
</reference>
<evidence type="ECO:0000313" key="1">
    <source>
        <dbReference type="EMBL" id="GME47522.1"/>
    </source>
</evidence>
<proteinExistence type="predicted"/>
<keyword evidence="2" id="KW-1185">Reference proteome</keyword>
<comment type="caution">
    <text evidence="1">The sequence shown here is derived from an EMBL/GenBank/DDBJ whole genome shotgun (WGS) entry which is preliminary data.</text>
</comment>
<name>A0ACB5SLQ1_9PEZI</name>
<evidence type="ECO:0000313" key="2">
    <source>
        <dbReference type="Proteomes" id="UP001165186"/>
    </source>
</evidence>
<dbReference type="Proteomes" id="UP001165186">
    <property type="component" value="Unassembled WGS sequence"/>
</dbReference>